<dbReference type="STRING" id="984262.SGRA_1272"/>
<dbReference type="Pfam" id="PF00595">
    <property type="entry name" value="PDZ"/>
    <property type="match status" value="1"/>
</dbReference>
<dbReference type="SUPFAM" id="SSF52096">
    <property type="entry name" value="ClpP/crotonase"/>
    <property type="match status" value="1"/>
</dbReference>
<name>H6L593_SAPGL</name>
<dbReference type="InterPro" id="IPR040573">
    <property type="entry name" value="TSP_N"/>
</dbReference>
<organism evidence="8 9">
    <name type="scientific">Saprospira grandis (strain Lewin)</name>
    <dbReference type="NCBI Taxonomy" id="984262"/>
    <lineage>
        <taxon>Bacteria</taxon>
        <taxon>Pseudomonadati</taxon>
        <taxon>Bacteroidota</taxon>
        <taxon>Saprospiria</taxon>
        <taxon>Saprospirales</taxon>
        <taxon>Saprospiraceae</taxon>
        <taxon>Saprospira</taxon>
    </lineage>
</organism>
<dbReference type="AlphaFoldDB" id="H6L593"/>
<gene>
    <name evidence="8" type="primary">prc</name>
    <name evidence="8" type="ordered locus">SGRA_1272</name>
</gene>
<evidence type="ECO:0000256" key="4">
    <source>
        <dbReference type="ARBA" id="ARBA00022825"/>
    </source>
</evidence>
<dbReference type="InterPro" id="IPR004447">
    <property type="entry name" value="Peptidase_S41A"/>
</dbReference>
<feature type="domain" description="Tail specific protease" evidence="7">
    <location>
        <begin position="342"/>
        <end position="558"/>
    </location>
</feature>
<evidence type="ECO:0000256" key="2">
    <source>
        <dbReference type="ARBA" id="ARBA00022670"/>
    </source>
</evidence>
<proteinExistence type="inferred from homology"/>
<dbReference type="GO" id="GO:0030288">
    <property type="term" value="C:outer membrane-bounded periplasmic space"/>
    <property type="evidence" value="ECO:0007669"/>
    <property type="project" value="TreeGrafter"/>
</dbReference>
<dbReference type="KEGG" id="sgn:SGRA_1272"/>
<keyword evidence="2 5" id="KW-0645">Protease</keyword>
<dbReference type="RefSeq" id="WP_015691652.1">
    <property type="nucleotide sequence ID" value="NC_016940.1"/>
</dbReference>
<dbReference type="HOGENOM" id="CLU_016199_1_1_10"/>
<evidence type="ECO:0000256" key="3">
    <source>
        <dbReference type="ARBA" id="ARBA00022801"/>
    </source>
</evidence>
<keyword evidence="3 5" id="KW-0378">Hydrolase</keyword>
<evidence type="ECO:0000259" key="6">
    <source>
        <dbReference type="SMART" id="SM00228"/>
    </source>
</evidence>
<evidence type="ECO:0000259" key="7">
    <source>
        <dbReference type="SMART" id="SM00245"/>
    </source>
</evidence>
<dbReference type="InterPro" id="IPR001478">
    <property type="entry name" value="PDZ"/>
</dbReference>
<dbReference type="InterPro" id="IPR005151">
    <property type="entry name" value="Tail-specific_protease"/>
</dbReference>
<dbReference type="Proteomes" id="UP000007519">
    <property type="component" value="Chromosome"/>
</dbReference>
<dbReference type="SMART" id="SM00245">
    <property type="entry name" value="TSPc"/>
    <property type="match status" value="1"/>
</dbReference>
<dbReference type="GO" id="GO:0004252">
    <property type="term" value="F:serine-type endopeptidase activity"/>
    <property type="evidence" value="ECO:0007669"/>
    <property type="project" value="UniProtKB-EC"/>
</dbReference>
<dbReference type="OrthoDB" id="9812068at2"/>
<dbReference type="CDD" id="cd06782">
    <property type="entry name" value="cpPDZ_CPP-like"/>
    <property type="match status" value="1"/>
</dbReference>
<dbReference type="Pfam" id="PF03572">
    <property type="entry name" value="Peptidase_S41"/>
    <property type="match status" value="1"/>
</dbReference>
<evidence type="ECO:0000256" key="5">
    <source>
        <dbReference type="RuleBase" id="RU004404"/>
    </source>
</evidence>
<dbReference type="NCBIfam" id="TIGR00225">
    <property type="entry name" value="prc"/>
    <property type="match status" value="1"/>
</dbReference>
<dbReference type="PANTHER" id="PTHR32060:SF22">
    <property type="entry name" value="CARBOXYL-TERMINAL-PROCESSING PEPTIDASE 3, CHLOROPLASTIC"/>
    <property type="match status" value="1"/>
</dbReference>
<keyword evidence="9" id="KW-1185">Reference proteome</keyword>
<dbReference type="EC" id="3.4.21.102" evidence="8"/>
<dbReference type="InterPro" id="IPR029045">
    <property type="entry name" value="ClpP/crotonase-like_dom_sf"/>
</dbReference>
<dbReference type="SMART" id="SM00228">
    <property type="entry name" value="PDZ"/>
    <property type="match status" value="1"/>
</dbReference>
<dbReference type="CDD" id="cd07560">
    <property type="entry name" value="Peptidase_S41_CPP"/>
    <property type="match status" value="1"/>
</dbReference>
<accession>H6L593</accession>
<dbReference type="PANTHER" id="PTHR32060">
    <property type="entry name" value="TAIL-SPECIFIC PROTEASE"/>
    <property type="match status" value="1"/>
</dbReference>
<evidence type="ECO:0000256" key="1">
    <source>
        <dbReference type="ARBA" id="ARBA00009179"/>
    </source>
</evidence>
<dbReference type="InterPro" id="IPR036034">
    <property type="entry name" value="PDZ_sf"/>
</dbReference>
<dbReference type="GO" id="GO:0007165">
    <property type="term" value="P:signal transduction"/>
    <property type="evidence" value="ECO:0007669"/>
    <property type="project" value="TreeGrafter"/>
</dbReference>
<dbReference type="GO" id="GO:0006508">
    <property type="term" value="P:proteolysis"/>
    <property type="evidence" value="ECO:0007669"/>
    <property type="project" value="UniProtKB-KW"/>
</dbReference>
<dbReference type="Pfam" id="PF11818">
    <property type="entry name" value="DUF3340"/>
    <property type="match status" value="1"/>
</dbReference>
<protein>
    <submittedName>
        <fullName evidence="8">Carboxyl-terminal protease</fullName>
        <ecNumber evidence="8">3.4.21.102</ecNumber>
    </submittedName>
</protein>
<dbReference type="InterPro" id="IPR020992">
    <property type="entry name" value="Tail_Prtase_C"/>
</dbReference>
<dbReference type="eggNOG" id="COG0793">
    <property type="taxonomic scope" value="Bacteria"/>
</dbReference>
<dbReference type="Gene3D" id="2.30.42.10">
    <property type="match status" value="1"/>
</dbReference>
<dbReference type="Gene3D" id="3.90.226.10">
    <property type="entry name" value="2-enoyl-CoA Hydratase, Chain A, domain 1"/>
    <property type="match status" value="1"/>
</dbReference>
<dbReference type="Pfam" id="PF17804">
    <property type="entry name" value="TSP_NTD"/>
    <property type="match status" value="1"/>
</dbReference>
<comment type="similarity">
    <text evidence="1 5">Belongs to the peptidase S41A family.</text>
</comment>
<sequence>MIRKLLLITAACSLLIAFRWQQGQDNQPQISGDLSNREELLLEVVLQSMRYNHYAPEAINDEFSEKVYTLYLKRMDLNKRFFLADDVKKFEDFKFKLDDAAQAGDFSFFNLVNNTFDERIKQVEGYYEDILAKPFRFAQKGEFQMDGEKLEFLKDPEELKARWYDYLKLQVLGRVHDRLERQEKAQEKGEEVDSIKTFEEIEKEEREKLLKSYREWSENIKKDSRDDRIANYVNAFANAHEPHSGYFPPLEKENFNIRMSGKLEGIGAQLRQEDGYIKVVNIVPGSASWKQGELEVNDKIIKVAQGNEEAVNVVDMRIDDVLPMIRGKKGTEVRLTVKKTSGETKVIPIIRDVVVLEESYAKSAIVEHKKAGVKMGLIDLRSFYADFQDPNGRRCATDVEAEVRKLLQENIDGIVIDLRFNGGGSLSDVVKMTGLFIDRGPVVQVKSRDNRPYVLEDKEAGALYNGPLIILVNAYSASASEIMAAALQDYGRAIIVGTSPSTFGKGTVQRFMDLDAVVPPRYKDLGALGSLKITIQKFYRINGGSTQLKGVEPDIVLPGSYSYLKVGEKDEDYPMAWSEIDPANYHKKKMKALPKLQSKSAKRQAKSKTFQLLEEHGKWLEKQQGETVYPLQLEDYEAHQAKTDKEAEQYKDMMPKIEDFSIYNLKADKEQIALDSVKAKSFEKWHAGLEKDAYLEEVAFILKDYMKLKK</sequence>
<keyword evidence="4 5" id="KW-0720">Serine protease</keyword>
<evidence type="ECO:0000313" key="8">
    <source>
        <dbReference type="EMBL" id="AFC24007.1"/>
    </source>
</evidence>
<dbReference type="SUPFAM" id="SSF50156">
    <property type="entry name" value="PDZ domain-like"/>
    <property type="match status" value="1"/>
</dbReference>
<reference evidence="8 9" key="1">
    <citation type="journal article" date="2012" name="Stand. Genomic Sci.">
        <title>Complete genome sequencing and analysis of Saprospira grandis str. Lewin, a predatory marine bacterium.</title>
        <authorList>
            <person name="Saw J.H."/>
            <person name="Yuryev A."/>
            <person name="Kanbe M."/>
            <person name="Hou S."/>
            <person name="Young A.G."/>
            <person name="Aizawa S."/>
            <person name="Alam M."/>
        </authorList>
    </citation>
    <scope>NUCLEOTIDE SEQUENCE [LARGE SCALE GENOMIC DNA]</scope>
    <source>
        <strain evidence="8 9">Lewin</strain>
    </source>
</reference>
<evidence type="ECO:0000313" key="9">
    <source>
        <dbReference type="Proteomes" id="UP000007519"/>
    </source>
</evidence>
<dbReference type="EMBL" id="CP002831">
    <property type="protein sequence ID" value="AFC24007.1"/>
    <property type="molecule type" value="Genomic_DNA"/>
</dbReference>
<feature type="domain" description="PDZ" evidence="6">
    <location>
        <begin position="264"/>
        <end position="341"/>
    </location>
</feature>